<dbReference type="InterPro" id="IPR046626">
    <property type="entry name" value="DUF6738"/>
</dbReference>
<protein>
    <recommendedName>
        <fullName evidence="2">DUF6738 domain-containing protein</fullName>
    </recommendedName>
</protein>
<dbReference type="AlphaFoldDB" id="A0A151QKY5"/>
<feature type="domain" description="DUF6738" evidence="2">
    <location>
        <begin position="1"/>
        <end position="78"/>
    </location>
</feature>
<proteinExistence type="predicted"/>
<evidence type="ECO:0000313" key="3">
    <source>
        <dbReference type="EMBL" id="KYP30955.1"/>
    </source>
</evidence>
<dbReference type="Pfam" id="PF20523">
    <property type="entry name" value="DUF6738"/>
    <property type="match status" value="1"/>
</dbReference>
<dbReference type="Proteomes" id="UP000075243">
    <property type="component" value="Unassembled WGS sequence"/>
</dbReference>
<evidence type="ECO:0000256" key="1">
    <source>
        <dbReference type="SAM" id="MobiDB-lite"/>
    </source>
</evidence>
<gene>
    <name evidence="3" type="ORF">KK1_049457</name>
</gene>
<dbReference type="EMBL" id="KQ486902">
    <property type="protein sequence ID" value="KYP30955.1"/>
    <property type="molecule type" value="Genomic_DNA"/>
</dbReference>
<name>A0A151QKY5_CAJCA</name>
<dbReference type="Gramene" id="C.cajan_48566.t">
    <property type="protein sequence ID" value="C.cajan_48566.t"/>
    <property type="gene ID" value="C.cajan_48566"/>
</dbReference>
<feature type="region of interest" description="Disordered" evidence="1">
    <location>
        <begin position="350"/>
        <end position="375"/>
    </location>
</feature>
<dbReference type="PANTHER" id="PTHR33067:SF37">
    <property type="entry name" value="RETROTRANSPOSON GAG DOMAIN, ASPARTIC PEPTIDASE DOMAIN SUPERFAMILY"/>
    <property type="match status" value="1"/>
</dbReference>
<accession>A0A151QKY5</accession>
<dbReference type="PANTHER" id="PTHR33067">
    <property type="entry name" value="RNA-DIRECTED DNA POLYMERASE-RELATED"/>
    <property type="match status" value="1"/>
</dbReference>
<organism evidence="3 4">
    <name type="scientific">Cajanus cajan</name>
    <name type="common">Pigeon pea</name>
    <name type="synonym">Cajanus indicus</name>
    <dbReference type="NCBI Taxonomy" id="3821"/>
    <lineage>
        <taxon>Eukaryota</taxon>
        <taxon>Viridiplantae</taxon>
        <taxon>Streptophyta</taxon>
        <taxon>Embryophyta</taxon>
        <taxon>Tracheophyta</taxon>
        <taxon>Spermatophyta</taxon>
        <taxon>Magnoliopsida</taxon>
        <taxon>eudicotyledons</taxon>
        <taxon>Gunneridae</taxon>
        <taxon>Pentapetalae</taxon>
        <taxon>rosids</taxon>
        <taxon>fabids</taxon>
        <taxon>Fabales</taxon>
        <taxon>Fabaceae</taxon>
        <taxon>Papilionoideae</taxon>
        <taxon>50 kb inversion clade</taxon>
        <taxon>NPAAA clade</taxon>
        <taxon>indigoferoid/millettioid clade</taxon>
        <taxon>Phaseoleae</taxon>
        <taxon>Cajanus</taxon>
    </lineage>
</organism>
<keyword evidence="4" id="KW-1185">Reference proteome</keyword>
<evidence type="ECO:0000259" key="2">
    <source>
        <dbReference type="Pfam" id="PF20523"/>
    </source>
</evidence>
<evidence type="ECO:0000313" key="4">
    <source>
        <dbReference type="Proteomes" id="UP000075243"/>
    </source>
</evidence>
<reference evidence="3" key="1">
    <citation type="journal article" date="2012" name="Nat. Biotechnol.">
        <title>Draft genome sequence of pigeonpea (Cajanus cajan), an orphan legume crop of resource-poor farmers.</title>
        <authorList>
            <person name="Varshney R.K."/>
            <person name="Chen W."/>
            <person name="Li Y."/>
            <person name="Bharti A.K."/>
            <person name="Saxena R.K."/>
            <person name="Schlueter J.A."/>
            <person name="Donoghue M.T."/>
            <person name="Azam S."/>
            <person name="Fan G."/>
            <person name="Whaley A.M."/>
            <person name="Farmer A.D."/>
            <person name="Sheridan J."/>
            <person name="Iwata A."/>
            <person name="Tuteja R."/>
            <person name="Penmetsa R.V."/>
            <person name="Wu W."/>
            <person name="Upadhyaya H.D."/>
            <person name="Yang S.P."/>
            <person name="Shah T."/>
            <person name="Saxena K.B."/>
            <person name="Michael T."/>
            <person name="McCombie W.R."/>
            <person name="Yang B."/>
            <person name="Zhang G."/>
            <person name="Yang H."/>
            <person name="Wang J."/>
            <person name="Spillane C."/>
            <person name="Cook D.R."/>
            <person name="May G.D."/>
            <person name="Xu X."/>
            <person name="Jackson S.A."/>
        </authorList>
    </citation>
    <scope>NUCLEOTIDE SEQUENCE [LARGE SCALE GENOMIC DNA]</scope>
</reference>
<sequence>MTRSNPDFLHPFDPEIDRTFHRIIREHIIPSLDSDSHCHSDSHSDSLSVTVASELDSIQTENMGEQPYNGPRERTLREMAAPDFTYESLCIQYPEEDVPFVLKTGLIHLLPKFHGHAGEDPHKHLKEFHIVCSTMKPPDVQEDHIYLKAFPHSLEGVAKDWLYYLAPRTTTIRKDISGIRQLGGETLYESMIDATSGGALGDMTPTEARHLIEKMASNSHQFSTRNDNAIVIRGVHDVATDANKKLESKLDALVNLVTQLAANQKYASIARVCGLCSSNDHHTNVCPSLLNQAQSQNSDKFPSQIVQNPKNVSAITLRSGKQIDIPTTVPPPPSASAPVPIPILASAPEQNDEPVGAQNFHAGPSSNTNSNLQQPPIPLLFPPKLIPSKKMEEVDKEILETFRKVEVNIPLLDAIKQIPRYAKFLKELCTHKRKMKGNERISMRRNVSALIGKFVPHIPEKCKDPVGPMQPTGVVIQLADRSVAHPTGFIEDVLVWVGEPFLKIARTKIDVYVGTLSMEFGDSIVHFNILDAMRHPSEDHSVFCAEILDDVVDEYASDFYSLHDKKHCFLSNLYNSLAYTESDYVSEFDFEFVSVSDFDSCSKNKSDFVSDVLGVVPLDIISLESKCTNHVSGSTYESDLRVELHVVEPLVPSIVQPAPTPELKPLLENLKYAYLEDDEKLPVIISTPLDVVQEEKLLHVLKKHKKAIGWTLADIPGISPSTCMHRILLEDGAKPVRQL</sequence>